<dbReference type="EMBL" id="LAZR01000640">
    <property type="protein sequence ID" value="KKN61918.1"/>
    <property type="molecule type" value="Genomic_DNA"/>
</dbReference>
<evidence type="ECO:0000313" key="1">
    <source>
        <dbReference type="EMBL" id="KKN61918.1"/>
    </source>
</evidence>
<proteinExistence type="predicted"/>
<protein>
    <submittedName>
        <fullName evidence="1">Uncharacterized protein</fullName>
    </submittedName>
</protein>
<name>A0A0F9V7T4_9ZZZZ</name>
<organism evidence="1">
    <name type="scientific">marine sediment metagenome</name>
    <dbReference type="NCBI Taxonomy" id="412755"/>
    <lineage>
        <taxon>unclassified sequences</taxon>
        <taxon>metagenomes</taxon>
        <taxon>ecological metagenomes</taxon>
    </lineage>
</organism>
<comment type="caution">
    <text evidence="1">The sequence shown here is derived from an EMBL/GenBank/DDBJ whole genome shotgun (WGS) entry which is preliminary data.</text>
</comment>
<sequence length="69" mass="7912">MFGYHRHDWKRTGTAYAPPVSIKTAGEFECSEHLVERMTWGVTTLLYECQYRGCGQSKTIEILGKLVDD</sequence>
<reference evidence="1" key="1">
    <citation type="journal article" date="2015" name="Nature">
        <title>Complex archaea that bridge the gap between prokaryotes and eukaryotes.</title>
        <authorList>
            <person name="Spang A."/>
            <person name="Saw J.H."/>
            <person name="Jorgensen S.L."/>
            <person name="Zaremba-Niedzwiedzka K."/>
            <person name="Martijn J."/>
            <person name="Lind A.E."/>
            <person name="van Eijk R."/>
            <person name="Schleper C."/>
            <person name="Guy L."/>
            <person name="Ettema T.J."/>
        </authorList>
    </citation>
    <scope>NUCLEOTIDE SEQUENCE</scope>
</reference>
<dbReference type="AlphaFoldDB" id="A0A0F9V7T4"/>
<accession>A0A0F9V7T4</accession>
<gene>
    <name evidence="1" type="ORF">LCGC14_0516870</name>
</gene>